<dbReference type="InterPro" id="IPR001633">
    <property type="entry name" value="EAL_dom"/>
</dbReference>
<sequence length="404" mass="44893">MQDNQAFIGRQPILNAEQQIVAYELLFRHNANTDTNVIENDVRSCTQILVNTLNDMGTQWLLGDKQAFININGEVLMGEFIELLPAKRIVLELMPGLTVDEALIQRIAELRGKGFGVSLATIEDQGLLSLLPHADYIKLNIAKLGLDKTLALFGKLQGRSIKVIAENVESRHDFDACKKTGFKLFQGFYFAHPETLTAKVIHPAYAVVLEILNMVSRKAEIKEIELAFKHDVALSFKLLRYINSVGFGLSSEIQSIRHAITILGYDQLYRWLTLLMVTAGENSAPPALMKTAITRGRLTELLGAGYLSKKEREDLFIVGVFSLLDAMLEMPMDQALDKLNLPEAVTEALLQHTGVYGPFLQLAEACEGADVDKIRTLADSLIMDPELVNKCHIEALSWTEGLGI</sequence>
<proteinExistence type="predicted"/>
<dbReference type="PANTHER" id="PTHR33525">
    <property type="match status" value="1"/>
</dbReference>
<dbReference type="AlphaFoldDB" id="A0A2R5F2P3"/>
<protein>
    <submittedName>
        <fullName evidence="2">Diguanylate phosphodiesterase</fullName>
    </submittedName>
</protein>
<accession>A0A2R5F2P3</accession>
<dbReference type="SUPFAM" id="SSF141868">
    <property type="entry name" value="EAL domain-like"/>
    <property type="match status" value="1"/>
</dbReference>
<comment type="caution">
    <text evidence="2">The sequence shown here is derived from an EMBL/GenBank/DDBJ whole genome shotgun (WGS) entry which is preliminary data.</text>
</comment>
<dbReference type="SUPFAM" id="SSF109604">
    <property type="entry name" value="HD-domain/PDEase-like"/>
    <property type="match status" value="1"/>
</dbReference>
<dbReference type="InterPro" id="IPR052340">
    <property type="entry name" value="RNase_Y/CdgJ"/>
</dbReference>
<gene>
    <name evidence="2" type="ORF">NMK_0395</name>
</gene>
<dbReference type="Pfam" id="PF08668">
    <property type="entry name" value="HDOD"/>
    <property type="match status" value="1"/>
</dbReference>
<dbReference type="PANTHER" id="PTHR33525:SF4">
    <property type="entry name" value="CYCLIC DI-GMP PHOSPHODIESTERASE CDGJ"/>
    <property type="match status" value="1"/>
</dbReference>
<dbReference type="Pfam" id="PF00563">
    <property type="entry name" value="EAL"/>
    <property type="match status" value="1"/>
</dbReference>
<dbReference type="SMART" id="SM00052">
    <property type="entry name" value="EAL"/>
    <property type="match status" value="1"/>
</dbReference>
<feature type="domain" description="HDOD" evidence="1">
    <location>
        <begin position="201"/>
        <end position="387"/>
    </location>
</feature>
<evidence type="ECO:0000313" key="3">
    <source>
        <dbReference type="Proteomes" id="UP000245081"/>
    </source>
</evidence>
<dbReference type="Gene3D" id="1.10.3210.10">
    <property type="entry name" value="Hypothetical protein af1432"/>
    <property type="match status" value="1"/>
</dbReference>
<dbReference type="InterPro" id="IPR013976">
    <property type="entry name" value="HDOD"/>
</dbReference>
<keyword evidence="3" id="KW-1185">Reference proteome</keyword>
<dbReference type="PIRSF" id="PIRSF003180">
    <property type="entry name" value="DiGMPpdiest_YuxH"/>
    <property type="match status" value="1"/>
</dbReference>
<dbReference type="InterPro" id="IPR035919">
    <property type="entry name" value="EAL_sf"/>
</dbReference>
<organism evidence="2 3">
    <name type="scientific">Novimethylophilus kurashikiensis</name>
    <dbReference type="NCBI Taxonomy" id="1825523"/>
    <lineage>
        <taxon>Bacteria</taxon>
        <taxon>Pseudomonadati</taxon>
        <taxon>Pseudomonadota</taxon>
        <taxon>Betaproteobacteria</taxon>
        <taxon>Nitrosomonadales</taxon>
        <taxon>Methylophilaceae</taxon>
        <taxon>Novimethylophilus</taxon>
    </lineage>
</organism>
<dbReference type="EMBL" id="BDOQ01000002">
    <property type="protein sequence ID" value="GBG12860.1"/>
    <property type="molecule type" value="Genomic_DNA"/>
</dbReference>
<dbReference type="Gene3D" id="3.20.20.450">
    <property type="entry name" value="EAL domain"/>
    <property type="match status" value="1"/>
</dbReference>
<dbReference type="RefSeq" id="WP_109014082.1">
    <property type="nucleotide sequence ID" value="NZ_BDOQ01000002.1"/>
</dbReference>
<dbReference type="PROSITE" id="PS51833">
    <property type="entry name" value="HDOD"/>
    <property type="match status" value="1"/>
</dbReference>
<dbReference type="InterPro" id="IPR014408">
    <property type="entry name" value="dGMP_Pdiesterase_EAL/HD-GYP"/>
</dbReference>
<reference evidence="2 3" key="1">
    <citation type="journal article" date="2018" name="Environ. Microbiol.">
        <title>Isolation and genomic characterization of Novimethylophilus kurashikiensis gen. nov. sp. nov., a new lanthanide-dependent methylotrophic species of Methylophilaceae.</title>
        <authorList>
            <person name="Lv H."/>
            <person name="Sahin N."/>
            <person name="Tani A."/>
        </authorList>
    </citation>
    <scope>NUCLEOTIDE SEQUENCE [LARGE SCALE GENOMIC DNA]</scope>
    <source>
        <strain evidence="2 3">La2-4</strain>
    </source>
</reference>
<dbReference type="OrthoDB" id="9804751at2"/>
<evidence type="ECO:0000313" key="2">
    <source>
        <dbReference type="EMBL" id="GBG12860.1"/>
    </source>
</evidence>
<dbReference type="Proteomes" id="UP000245081">
    <property type="component" value="Unassembled WGS sequence"/>
</dbReference>
<evidence type="ECO:0000259" key="1">
    <source>
        <dbReference type="PROSITE" id="PS51833"/>
    </source>
</evidence>
<name>A0A2R5F2P3_9PROT</name>